<name>A0ABS8YYR4_9RHOB</name>
<feature type="domain" description="Tyr recombinase" evidence="2">
    <location>
        <begin position="351"/>
        <end position="555"/>
    </location>
</feature>
<reference evidence="3 4" key="1">
    <citation type="submission" date="2021-12" db="EMBL/GenBank/DDBJ databases">
        <title>Sinirhodobacter sp. WL0062 is a bacterium isolated from seawater.</title>
        <authorList>
            <person name="Wang L."/>
            <person name="He W."/>
            <person name="Zhang D.-F."/>
        </authorList>
    </citation>
    <scope>NUCLEOTIDE SEQUENCE [LARGE SCALE GENOMIC DNA]</scope>
    <source>
        <strain evidence="3 4">WL0062</strain>
    </source>
</reference>
<dbReference type="RefSeq" id="WP_233677861.1">
    <property type="nucleotide sequence ID" value="NZ_JAJUOS010000014.1"/>
</dbReference>
<keyword evidence="1" id="KW-0233">DNA recombination</keyword>
<proteinExistence type="predicted"/>
<comment type="caution">
    <text evidence="3">The sequence shown here is derived from an EMBL/GenBank/DDBJ whole genome shotgun (WGS) entry which is preliminary data.</text>
</comment>
<dbReference type="Proteomes" id="UP001521181">
    <property type="component" value="Unassembled WGS sequence"/>
</dbReference>
<evidence type="ECO:0000313" key="4">
    <source>
        <dbReference type="Proteomes" id="UP001521181"/>
    </source>
</evidence>
<dbReference type="Pfam" id="PF00589">
    <property type="entry name" value="Phage_integrase"/>
    <property type="match status" value="1"/>
</dbReference>
<dbReference type="InterPro" id="IPR002104">
    <property type="entry name" value="Integrase_catalytic"/>
</dbReference>
<gene>
    <name evidence="3" type="ORF">LZA78_15690</name>
</gene>
<organism evidence="3 4">
    <name type="scientific">Rhodobacter flavimaris</name>
    <dbReference type="NCBI Taxonomy" id="2907145"/>
    <lineage>
        <taxon>Bacteria</taxon>
        <taxon>Pseudomonadati</taxon>
        <taxon>Pseudomonadota</taxon>
        <taxon>Alphaproteobacteria</taxon>
        <taxon>Rhodobacterales</taxon>
        <taxon>Rhodobacter group</taxon>
        <taxon>Rhodobacter</taxon>
    </lineage>
</organism>
<sequence>MTLQNPKLFDLAFIPEGTSMFSDLIAIIEAAVDLTETRRRDMISGLRRVAKALGRPPQDVPCSSLWLQPRLAKIAPAALNLSLKSWQNAVSDARAAMAHVGIVEHRNKTSDLSPEWAALWKIALASKNPTIRPSLSRFIYFLNGLGVSPESVRDEHSRAFYAALVHDEIRKSPIKAHRNAIHAWNLAVKLIEGWPQTFLILESHRNIIKLDEEALPQSFIRDLDSLMARLGAPDPLAEHGPTRALRPSTTAQYRRLIIRFASELVHSGIDAGEITCMGFILNPVMAERGLRQMLSRTENKTTKQISRMAELLRSVGKATEQPDAGQEVLVKLAKKLSLPPQKGMTRKNRDRLRVLQDERQARRLLNLPERLMKNGRTGKSDSFTKALAHEDALAIAILLICPVRIKNLAGIHLEQHLQRPGDGRVFLVFVEDEVKNEHPLEFELPPDLVCMIDKHLAGRSPTLCPMGTPWLFPRRDGSESVDPNHLSNRIAKRIKNELGFEMNAHLFRHFAVMKWLEANPGAYEVARRLLGHSTVSHTINVYSGLEIKTATKAFSELVAIKKKGPHK</sequence>
<accession>A0ABS8YYR4</accession>
<dbReference type="Gene3D" id="1.10.443.10">
    <property type="entry name" value="Intergrase catalytic core"/>
    <property type="match status" value="1"/>
</dbReference>
<dbReference type="EMBL" id="JAJUOS010000014">
    <property type="protein sequence ID" value="MCE5974926.1"/>
    <property type="molecule type" value="Genomic_DNA"/>
</dbReference>
<evidence type="ECO:0000259" key="2">
    <source>
        <dbReference type="PROSITE" id="PS51898"/>
    </source>
</evidence>
<dbReference type="InterPro" id="IPR013762">
    <property type="entry name" value="Integrase-like_cat_sf"/>
</dbReference>
<evidence type="ECO:0000313" key="3">
    <source>
        <dbReference type="EMBL" id="MCE5974926.1"/>
    </source>
</evidence>
<dbReference type="PROSITE" id="PS51898">
    <property type="entry name" value="TYR_RECOMBINASE"/>
    <property type="match status" value="1"/>
</dbReference>
<protein>
    <submittedName>
        <fullName evidence="3">Tyrosine-type recombinase/integrase</fullName>
    </submittedName>
</protein>
<evidence type="ECO:0000256" key="1">
    <source>
        <dbReference type="ARBA" id="ARBA00023172"/>
    </source>
</evidence>
<dbReference type="InterPro" id="IPR011010">
    <property type="entry name" value="DNA_brk_join_enz"/>
</dbReference>
<dbReference type="SUPFAM" id="SSF56349">
    <property type="entry name" value="DNA breaking-rejoining enzymes"/>
    <property type="match status" value="1"/>
</dbReference>
<keyword evidence="4" id="KW-1185">Reference proteome</keyword>